<feature type="domain" description="PRD" evidence="2">
    <location>
        <begin position="170"/>
        <end position="280"/>
    </location>
</feature>
<dbReference type="EMBL" id="AP025635">
    <property type="protein sequence ID" value="BDG66981.1"/>
    <property type="molecule type" value="Genomic_DNA"/>
</dbReference>
<gene>
    <name evidence="3" type="ORF">ENLAB_05450</name>
</gene>
<dbReference type="Proteomes" id="UP000831692">
    <property type="component" value="Chromosome"/>
</dbReference>
<dbReference type="Pfam" id="PF03123">
    <property type="entry name" value="CAT_RBD"/>
    <property type="match status" value="1"/>
</dbReference>
<proteinExistence type="predicted"/>
<dbReference type="InterPro" id="IPR004341">
    <property type="entry name" value="CAT_RNA-bd_dom"/>
</dbReference>
<evidence type="ECO:0000313" key="4">
    <source>
        <dbReference type="Proteomes" id="UP000831692"/>
    </source>
</evidence>
<keyword evidence="1" id="KW-0677">Repeat</keyword>
<evidence type="ECO:0000259" key="2">
    <source>
        <dbReference type="PROSITE" id="PS51372"/>
    </source>
</evidence>
<dbReference type="PANTHER" id="PTHR30185:SF15">
    <property type="entry name" value="CRYPTIC BETA-GLUCOSIDE BGL OPERON ANTITERMINATOR"/>
    <property type="match status" value="1"/>
</dbReference>
<dbReference type="InterPro" id="IPR050661">
    <property type="entry name" value="BglG_antiterminators"/>
</dbReference>
<evidence type="ECO:0000313" key="3">
    <source>
        <dbReference type="EMBL" id="BDG66981.1"/>
    </source>
</evidence>
<dbReference type="InterPro" id="IPR036650">
    <property type="entry name" value="CAT_RNA-bd_dom_sf"/>
</dbReference>
<dbReference type="RefSeq" id="WP_244352465.1">
    <property type="nucleotide sequence ID" value="NZ_AP025635.1"/>
</dbReference>
<organism evidence="3 4">
    <name type="scientific">Enterococcus innesii</name>
    <dbReference type="NCBI Taxonomy" id="2839759"/>
    <lineage>
        <taxon>Bacteria</taxon>
        <taxon>Bacillati</taxon>
        <taxon>Bacillota</taxon>
        <taxon>Bacilli</taxon>
        <taxon>Lactobacillales</taxon>
        <taxon>Enterococcaceae</taxon>
        <taxon>Enterococcus</taxon>
    </lineage>
</organism>
<dbReference type="InterPro" id="IPR036634">
    <property type="entry name" value="PRD_sf"/>
</dbReference>
<dbReference type="SUPFAM" id="SSF63520">
    <property type="entry name" value="PTS-regulatory domain, PRD"/>
    <property type="match status" value="2"/>
</dbReference>
<dbReference type="SMART" id="SM01061">
    <property type="entry name" value="CAT_RBD"/>
    <property type="match status" value="1"/>
</dbReference>
<dbReference type="GeneID" id="83456544"/>
<dbReference type="InterPro" id="IPR011608">
    <property type="entry name" value="PRD"/>
</dbReference>
<name>A0ABN6NPG6_9ENTE</name>
<dbReference type="PANTHER" id="PTHR30185">
    <property type="entry name" value="CRYPTIC BETA-GLUCOSIDE BGL OPERON ANTITERMINATOR"/>
    <property type="match status" value="1"/>
</dbReference>
<dbReference type="Gene3D" id="1.10.1790.10">
    <property type="entry name" value="PRD domain"/>
    <property type="match status" value="2"/>
</dbReference>
<reference evidence="3 4" key="1">
    <citation type="submission" date="2022-03" db="EMBL/GenBank/DDBJ databases">
        <title>Complete genome sequence of Enterococcus innesii DB-1.</title>
        <authorList>
            <person name="Fukuda D."/>
            <person name="Nolasco-Hipolito C."/>
        </authorList>
    </citation>
    <scope>NUCLEOTIDE SEQUENCE [LARGE SCALE GENOMIC DNA]</scope>
    <source>
        <strain evidence="3 4">DB-1</strain>
    </source>
</reference>
<dbReference type="Pfam" id="PF00874">
    <property type="entry name" value="PRD"/>
    <property type="match status" value="2"/>
</dbReference>
<dbReference type="SUPFAM" id="SSF50151">
    <property type="entry name" value="SacY-like RNA-binding domain"/>
    <property type="match status" value="1"/>
</dbReference>
<dbReference type="PROSITE" id="PS51372">
    <property type="entry name" value="PRD_2"/>
    <property type="match status" value="2"/>
</dbReference>
<protein>
    <submittedName>
        <fullName evidence="3">Transcriptional antiterminator</fullName>
    </submittedName>
</protein>
<dbReference type="Gene3D" id="2.30.24.10">
    <property type="entry name" value="CAT RNA-binding domain"/>
    <property type="match status" value="1"/>
</dbReference>
<accession>A0ABN6NPG6</accession>
<feature type="domain" description="PRD" evidence="2">
    <location>
        <begin position="64"/>
        <end position="169"/>
    </location>
</feature>
<sequence length="280" mass="32817">MKIIKRINNNVVLSKEDEVEVILMGKGIGFQTKPGDLIPAERIEKKYYPEDDLTVEHMSKVMTKADEKQMAVIYEIVRLFRESVGTDFNPNVYFTLMDHILFAISRQKQDIVLTNPMHWEIKKIYAKEYAVSLQAVELIRKELYPDFSQEEAAFITLHFVNAQIEKSANQSAYEHTELTNNILRIVKYSMNIEYDENSSYFQRFVTHIRYYLIRQSQEKKEPVLANPMIALAFSSYPKEKETADSIKEYLFEQKGWHVNDMELMYLILHIGNLAAHSKLT</sequence>
<evidence type="ECO:0000256" key="1">
    <source>
        <dbReference type="ARBA" id="ARBA00022737"/>
    </source>
</evidence>
<keyword evidence="4" id="KW-1185">Reference proteome</keyword>